<dbReference type="Pfam" id="PF04542">
    <property type="entry name" value="Sigma70_r2"/>
    <property type="match status" value="1"/>
</dbReference>
<dbReference type="InterPro" id="IPR013324">
    <property type="entry name" value="RNA_pol_sigma_r3/r4-like"/>
</dbReference>
<reference evidence="4 5" key="1">
    <citation type="submission" date="2015-12" db="EMBL/GenBank/DDBJ databases">
        <title>Draft genome sequence of Mesorhizobium sp. UFLA 01-765, a multitolerant efficient symbiont and plant-growth promoting strain isolated from Zn-mining soil using Leucaena leucocephala as a trap plant.</title>
        <authorList>
            <person name="Rangel W.M."/>
            <person name="Thijs S."/>
            <person name="Longatti S.M."/>
            <person name="Moreira F.M."/>
            <person name="Weyens N."/>
            <person name="Vangronsveld J."/>
            <person name="Van Hamme J.D."/>
            <person name="Bottos E.M."/>
            <person name="Rineau F."/>
        </authorList>
    </citation>
    <scope>NUCLEOTIDE SEQUENCE [LARGE SCALE GENOMIC DNA]</scope>
    <source>
        <strain evidence="4 5">UFLA 01-765</strain>
    </source>
</reference>
<dbReference type="EMBL" id="LPWA01000098">
    <property type="protein sequence ID" value="KUM27281.1"/>
    <property type="molecule type" value="Genomic_DNA"/>
</dbReference>
<dbReference type="SUPFAM" id="SSF88659">
    <property type="entry name" value="Sigma3 and sigma4 domains of RNA polymerase sigma factors"/>
    <property type="match status" value="1"/>
</dbReference>
<dbReference type="InterPro" id="IPR013249">
    <property type="entry name" value="RNA_pol_sigma70_r4_t2"/>
</dbReference>
<accession>A0A101KUJ5</accession>
<dbReference type="Proteomes" id="UP000053176">
    <property type="component" value="Unassembled WGS sequence"/>
</dbReference>
<dbReference type="InterPro" id="IPR007627">
    <property type="entry name" value="RNA_pol_sigma70_r2"/>
</dbReference>
<sequence>MSEQDWLASQFEANRERLHSVAYRLLGSASEAEDVVQEAWLRLSRTDGGGLHNVAGWLTTVVARLSLDALRSRVRRREEQLDIELPEHDIPDSKQESLEQQAMLVDAMGPALLVVLEYLSPTERLAFVLHDLFGVSFEDIAPIVGRTPAAARQLASRGRRRVQGVGLASKPDAARQREIVHAFLLASRSGDFTALLELLDPDVVLRADAAAVLNSAKQAVGPKFAPEIRGARSVAETFVGHARAAQPALVDGIAGAAWAPEGTPRVVFSFTIAGDHIVGIEVVADAAHIAASNVVLDLG</sequence>
<evidence type="ECO:0000313" key="5">
    <source>
        <dbReference type="Proteomes" id="UP000053176"/>
    </source>
</evidence>
<dbReference type="NCBIfam" id="TIGR02937">
    <property type="entry name" value="sigma70-ECF"/>
    <property type="match status" value="1"/>
</dbReference>
<comment type="subunit">
    <text evidence="1">Interacts transiently with the RNA polymerase catalytic core formed by RpoA, RpoB, RpoC and RpoZ (2 alpha, 1 beta, 1 beta' and 1 omega subunit) to form the RNA polymerase holoenzyme that can initiate transcription.</text>
</comment>
<evidence type="ECO:0000256" key="1">
    <source>
        <dbReference type="ARBA" id="ARBA00011344"/>
    </source>
</evidence>
<dbReference type="GO" id="GO:0003677">
    <property type="term" value="F:DNA binding"/>
    <property type="evidence" value="ECO:0007669"/>
    <property type="project" value="InterPro"/>
</dbReference>
<feature type="domain" description="RNA polymerase sigma factor 70 region 4 type 2" evidence="3">
    <location>
        <begin position="112"/>
        <end position="161"/>
    </location>
</feature>
<evidence type="ECO:0000259" key="2">
    <source>
        <dbReference type="Pfam" id="PF04542"/>
    </source>
</evidence>
<name>A0A101KUJ5_RHILI</name>
<dbReference type="Gene3D" id="1.10.1740.10">
    <property type="match status" value="1"/>
</dbReference>
<dbReference type="InterPro" id="IPR052704">
    <property type="entry name" value="ECF_Sigma-70_Domain"/>
</dbReference>
<gene>
    <name evidence="4" type="ORF">AU467_02550</name>
</gene>
<dbReference type="AlphaFoldDB" id="A0A101KUJ5"/>
<dbReference type="SUPFAM" id="SSF88946">
    <property type="entry name" value="Sigma2 domain of RNA polymerase sigma factors"/>
    <property type="match status" value="1"/>
</dbReference>
<dbReference type="InterPro" id="IPR032710">
    <property type="entry name" value="NTF2-like_dom_sf"/>
</dbReference>
<dbReference type="GO" id="GO:0006352">
    <property type="term" value="P:DNA-templated transcription initiation"/>
    <property type="evidence" value="ECO:0007669"/>
    <property type="project" value="InterPro"/>
</dbReference>
<dbReference type="PANTHER" id="PTHR30173:SF43">
    <property type="entry name" value="ECF RNA POLYMERASE SIGMA FACTOR SIGI-RELATED"/>
    <property type="match status" value="1"/>
</dbReference>
<evidence type="ECO:0000259" key="3">
    <source>
        <dbReference type="Pfam" id="PF08281"/>
    </source>
</evidence>
<organism evidence="4 5">
    <name type="scientific">Rhizobium loti</name>
    <name type="common">Mesorhizobium loti</name>
    <dbReference type="NCBI Taxonomy" id="381"/>
    <lineage>
        <taxon>Bacteria</taxon>
        <taxon>Pseudomonadati</taxon>
        <taxon>Pseudomonadota</taxon>
        <taxon>Alphaproteobacteria</taxon>
        <taxon>Hyphomicrobiales</taxon>
        <taxon>Phyllobacteriaceae</taxon>
        <taxon>Mesorhizobium</taxon>
    </lineage>
</organism>
<feature type="domain" description="RNA polymerase sigma-70 region 2" evidence="2">
    <location>
        <begin position="11"/>
        <end position="75"/>
    </location>
</feature>
<dbReference type="Gene3D" id="1.10.10.10">
    <property type="entry name" value="Winged helix-like DNA-binding domain superfamily/Winged helix DNA-binding domain"/>
    <property type="match status" value="1"/>
</dbReference>
<dbReference type="GO" id="GO:0016987">
    <property type="term" value="F:sigma factor activity"/>
    <property type="evidence" value="ECO:0007669"/>
    <property type="project" value="InterPro"/>
</dbReference>
<dbReference type="InterPro" id="IPR014284">
    <property type="entry name" value="RNA_pol_sigma-70_dom"/>
</dbReference>
<comment type="caution">
    <text evidence="4">The sequence shown here is derived from an EMBL/GenBank/DDBJ whole genome shotgun (WGS) entry which is preliminary data.</text>
</comment>
<evidence type="ECO:0000313" key="4">
    <source>
        <dbReference type="EMBL" id="KUM27281.1"/>
    </source>
</evidence>
<dbReference type="InterPro" id="IPR013325">
    <property type="entry name" value="RNA_pol_sigma_r2"/>
</dbReference>
<dbReference type="OrthoDB" id="9794372at2"/>
<dbReference type="PANTHER" id="PTHR30173">
    <property type="entry name" value="SIGMA 19 FACTOR"/>
    <property type="match status" value="1"/>
</dbReference>
<dbReference type="SUPFAM" id="SSF54427">
    <property type="entry name" value="NTF2-like"/>
    <property type="match status" value="1"/>
</dbReference>
<protein>
    <submittedName>
        <fullName evidence="4">RNA polymerase subunit sigma-70</fullName>
    </submittedName>
</protein>
<dbReference type="InterPro" id="IPR036388">
    <property type="entry name" value="WH-like_DNA-bd_sf"/>
</dbReference>
<dbReference type="Gene3D" id="3.10.450.50">
    <property type="match status" value="1"/>
</dbReference>
<proteinExistence type="predicted"/>
<dbReference type="Pfam" id="PF08281">
    <property type="entry name" value="Sigma70_r4_2"/>
    <property type="match status" value="1"/>
</dbReference>